<protein>
    <submittedName>
        <fullName evidence="1">Uncharacterized protein</fullName>
    </submittedName>
</protein>
<organism evidence="1">
    <name type="scientific">marine sediment metagenome</name>
    <dbReference type="NCBI Taxonomy" id="412755"/>
    <lineage>
        <taxon>unclassified sequences</taxon>
        <taxon>metagenomes</taxon>
        <taxon>ecological metagenomes</taxon>
    </lineage>
</organism>
<reference evidence="1" key="1">
    <citation type="journal article" date="2015" name="Nature">
        <title>Complex archaea that bridge the gap between prokaryotes and eukaryotes.</title>
        <authorList>
            <person name="Spang A."/>
            <person name="Saw J.H."/>
            <person name="Jorgensen S.L."/>
            <person name="Zaremba-Niedzwiedzka K."/>
            <person name="Martijn J."/>
            <person name="Lind A.E."/>
            <person name="van Eijk R."/>
            <person name="Schleper C."/>
            <person name="Guy L."/>
            <person name="Ettema T.J."/>
        </authorList>
    </citation>
    <scope>NUCLEOTIDE SEQUENCE</scope>
</reference>
<dbReference type="EMBL" id="LAZR01049317">
    <property type="protein sequence ID" value="KKK89927.1"/>
    <property type="molecule type" value="Genomic_DNA"/>
</dbReference>
<dbReference type="AlphaFoldDB" id="A0A0F8Z841"/>
<feature type="non-terminal residue" evidence="1">
    <location>
        <position position="1"/>
    </location>
</feature>
<gene>
    <name evidence="1" type="ORF">LCGC14_2728180</name>
</gene>
<comment type="caution">
    <text evidence="1">The sequence shown here is derived from an EMBL/GenBank/DDBJ whole genome shotgun (WGS) entry which is preliminary data.</text>
</comment>
<proteinExistence type="predicted"/>
<accession>A0A0F8Z841</accession>
<evidence type="ECO:0000313" key="1">
    <source>
        <dbReference type="EMBL" id="KKK89927.1"/>
    </source>
</evidence>
<sequence>LGVGTDTPQRTVHIESSFACLRLSDSNAANDQQVNTLIEFYRGNNTNRVGYWAMDSTSNDIMALATEYAAGILQFRTGSGIAAMTIDASQNAGIGLTTIDANYKLIVRRATDVNFGIGLQSSELAITAFNDAISANVPMRFYASEYNFLNGSVGINTTVPGYKLHVLNTADNVHIMVQTTLSTKSAFLRADSLDAHSGIILERADANKWVLFNNGDGSDEFQIGPTTGTPKLTILQGGDMGINIADPLAKLHIDQAASGGAIPVLALDQADVDKEFIAFIGTAAAADLSRSLVDEGDQGSETRAGWFEIHVTDSGGQIANSVYYVPFYQLSA</sequence>
<name>A0A0F8Z841_9ZZZZ</name>